<dbReference type="KEGG" id="sil:SPO1347"/>
<organism evidence="3 4">
    <name type="scientific">Ruegeria pomeroyi (strain ATCC 700808 / DSM 15171 / DSS-3)</name>
    <name type="common">Silicibacter pomeroyi</name>
    <dbReference type="NCBI Taxonomy" id="246200"/>
    <lineage>
        <taxon>Bacteria</taxon>
        <taxon>Pseudomonadati</taxon>
        <taxon>Pseudomonadota</taxon>
        <taxon>Alphaproteobacteria</taxon>
        <taxon>Rhodobacterales</taxon>
        <taxon>Roseobacteraceae</taxon>
        <taxon>Ruegeria</taxon>
    </lineage>
</organism>
<dbReference type="eggNOG" id="ENOG502ZC7S">
    <property type="taxonomic scope" value="Bacteria"/>
</dbReference>
<protein>
    <recommendedName>
        <fullName evidence="5">Integrins alpha chain</fullName>
    </recommendedName>
</protein>
<reference evidence="3 4" key="1">
    <citation type="journal article" date="2004" name="Nature">
        <title>Genome sequence of Silicibacter pomeroyi reveals adaptations to the marine environment.</title>
        <authorList>
            <person name="Moran M.A."/>
            <person name="Buchan A."/>
            <person name="Gonzalez J.M."/>
            <person name="Heidelberg J.F."/>
            <person name="Whitman W.B."/>
            <person name="Kiene R.P."/>
            <person name="Henriksen J.R."/>
            <person name="King G.M."/>
            <person name="Belas R."/>
            <person name="Fuqua C."/>
            <person name="Brinkac L."/>
            <person name="Lewis M."/>
            <person name="Johri S."/>
            <person name="Weaver B."/>
            <person name="Pai G."/>
            <person name="Eisen J.A."/>
            <person name="Rahe E."/>
            <person name="Sheldon W.M."/>
            <person name="Ye W."/>
            <person name="Miller T.R."/>
            <person name="Carlton J."/>
            <person name="Rasko D.A."/>
            <person name="Paulsen I.T."/>
            <person name="Ren Q."/>
            <person name="Daugherty S.C."/>
            <person name="Deboy R.T."/>
            <person name="Dodson R.J."/>
            <person name="Durkin A.S."/>
            <person name="Madupu R."/>
            <person name="Nelson W.C."/>
            <person name="Sullivan S.A."/>
            <person name="Rosovitz M.J."/>
            <person name="Haft D.H."/>
            <person name="Selengut J."/>
            <person name="Ward N."/>
        </authorList>
    </citation>
    <scope>NUCLEOTIDE SEQUENCE [LARGE SCALE GENOMIC DNA]</scope>
    <source>
        <strain evidence="4">ATCC 700808 / DSM 15171 / DSS-3</strain>
    </source>
</reference>
<sequence length="310" mass="33314">MTGAMPAPAGTGFPDGIARNSDKAPRRPLRPLHTLLRGAALTWCLWLAPVGAWACEARYAEHGLPGRGAETSFSNRTAAGRHEAWAPRDADLRFHAAYAVETDEYGHGVLGGLKDAKALTIHVSRPGDPRITCPAEATLPPGAVFEDIAPHLADLDGDGLPEVIAVRSTVNDGARLEIYDRRARLLAATPPIGTRNRWLAVLGAADLDGDGFMEIAYVDRPHLAKTLRIWRYRDGSLTQIASLRGLTNHRIGEEFITGGLRDCGSGPEIILASADWRQVVALRHDDEWQSRALGAFSAGAVAAALSCKTR</sequence>
<evidence type="ECO:0000256" key="2">
    <source>
        <dbReference type="SAM" id="MobiDB-lite"/>
    </source>
</evidence>
<dbReference type="InterPro" id="IPR028994">
    <property type="entry name" value="Integrin_alpha_N"/>
</dbReference>
<evidence type="ECO:0008006" key="5">
    <source>
        <dbReference type="Google" id="ProtNLM"/>
    </source>
</evidence>
<dbReference type="HOGENOM" id="CLU_077949_0_0_5"/>
<dbReference type="Proteomes" id="UP000001023">
    <property type="component" value="Chromosome"/>
</dbReference>
<proteinExistence type="predicted"/>
<dbReference type="PaxDb" id="246200-SPO1347"/>
<gene>
    <name evidence="3" type="ordered locus">SPO1347</name>
</gene>
<evidence type="ECO:0000256" key="1">
    <source>
        <dbReference type="ARBA" id="ARBA00022729"/>
    </source>
</evidence>
<feature type="region of interest" description="Disordered" evidence="2">
    <location>
        <begin position="1"/>
        <end position="25"/>
    </location>
</feature>
<evidence type="ECO:0000313" key="4">
    <source>
        <dbReference type="Proteomes" id="UP000001023"/>
    </source>
</evidence>
<name>Q5LTR6_RUEPO</name>
<dbReference type="EMBL" id="CP000031">
    <property type="protein sequence ID" value="AAV94635.1"/>
    <property type="molecule type" value="Genomic_DNA"/>
</dbReference>
<dbReference type="Pfam" id="PF13517">
    <property type="entry name" value="FG-GAP_3"/>
    <property type="match status" value="1"/>
</dbReference>
<dbReference type="AlphaFoldDB" id="Q5LTR6"/>
<reference evidence="3 4" key="2">
    <citation type="journal article" date="2014" name="Stand. Genomic Sci.">
        <title>An updated genome annotation for the model marine bacterium Ruegeria pomeroyi DSS-3.</title>
        <authorList>
            <person name="Rivers A.R."/>
            <person name="Smith C.B."/>
            <person name="Moran M.A."/>
        </authorList>
    </citation>
    <scope>GENOME REANNOTATION</scope>
    <source>
        <strain evidence="4">ATCC 700808 / DSM 15171 / DSS-3</strain>
    </source>
</reference>
<evidence type="ECO:0000313" key="3">
    <source>
        <dbReference type="EMBL" id="AAV94635.1"/>
    </source>
</evidence>
<dbReference type="STRING" id="246200.SPO1347"/>
<keyword evidence="4" id="KW-1185">Reference proteome</keyword>
<dbReference type="InterPro" id="IPR013517">
    <property type="entry name" value="FG-GAP"/>
</dbReference>
<dbReference type="RefSeq" id="WP_011047085.1">
    <property type="nucleotide sequence ID" value="NC_003911.12"/>
</dbReference>
<dbReference type="SUPFAM" id="SSF69318">
    <property type="entry name" value="Integrin alpha N-terminal domain"/>
    <property type="match status" value="1"/>
</dbReference>
<accession>Q5LTR6</accession>
<keyword evidence="1" id="KW-0732">Signal</keyword>